<dbReference type="InterPro" id="IPR001079">
    <property type="entry name" value="Galectin_CRD"/>
</dbReference>
<proteinExistence type="evidence at transcript level"/>
<dbReference type="PROSITE" id="PS51304">
    <property type="entry name" value="GALECTIN"/>
    <property type="match status" value="1"/>
</dbReference>
<organism evidence="4">
    <name type="scientific">Drosophila melanogaster</name>
    <name type="common">Fruit fly</name>
    <dbReference type="NCBI Taxonomy" id="7227"/>
    <lineage>
        <taxon>Eukaryota</taxon>
        <taxon>Metazoa</taxon>
        <taxon>Ecdysozoa</taxon>
        <taxon>Arthropoda</taxon>
        <taxon>Hexapoda</taxon>
        <taxon>Insecta</taxon>
        <taxon>Pterygota</taxon>
        <taxon>Neoptera</taxon>
        <taxon>Endopterygota</taxon>
        <taxon>Diptera</taxon>
        <taxon>Brachycera</taxon>
        <taxon>Muscomorpha</taxon>
        <taxon>Ephydroidea</taxon>
        <taxon>Drosophilidae</taxon>
        <taxon>Drosophila</taxon>
        <taxon>Sophophora</taxon>
    </lineage>
</organism>
<keyword evidence="1 2" id="KW-0430">Lectin</keyword>
<feature type="domain" description="Galectin" evidence="3">
    <location>
        <begin position="36"/>
        <end position="169"/>
    </location>
</feature>
<evidence type="ECO:0000313" key="4">
    <source>
        <dbReference type="EMBL" id="ACN63483.1"/>
    </source>
</evidence>
<dbReference type="GO" id="GO:0030246">
    <property type="term" value="F:carbohydrate binding"/>
    <property type="evidence" value="ECO:0007669"/>
    <property type="project" value="UniProtKB-UniRule"/>
</dbReference>
<accession>C0PV05</accession>
<protein>
    <recommendedName>
        <fullName evidence="2">Galectin</fullName>
    </recommendedName>
</protein>
<evidence type="ECO:0000259" key="3">
    <source>
        <dbReference type="PROSITE" id="PS51304"/>
    </source>
</evidence>
<dbReference type="PANTHER" id="PTHR11346">
    <property type="entry name" value="GALECTIN"/>
    <property type="match status" value="1"/>
</dbReference>
<dbReference type="ExpressionAtlas" id="C0PV05">
    <property type="expression patterns" value="baseline and differential"/>
</dbReference>
<dbReference type="SMART" id="SM00908">
    <property type="entry name" value="Gal-bind_lectin"/>
    <property type="match status" value="1"/>
</dbReference>
<evidence type="ECO:0000256" key="1">
    <source>
        <dbReference type="ARBA" id="ARBA00022734"/>
    </source>
</evidence>
<dbReference type="AlphaFoldDB" id="C0PV05"/>
<dbReference type="InterPro" id="IPR044156">
    <property type="entry name" value="Galectin-like"/>
</dbReference>
<dbReference type="InterPro" id="IPR013320">
    <property type="entry name" value="ConA-like_dom_sf"/>
</dbReference>
<evidence type="ECO:0000256" key="2">
    <source>
        <dbReference type="RuleBase" id="RU102079"/>
    </source>
</evidence>
<gene>
    <name evidence="4" type="primary">galectin-RA</name>
</gene>
<dbReference type="VEuPathDB" id="VectorBase:FBgn0031213"/>
<dbReference type="OrthoDB" id="5795596at2759"/>
<reference evidence="4" key="1">
    <citation type="submission" date="2009-03" db="EMBL/GenBank/DDBJ databases">
        <authorList>
            <person name="Carlson J."/>
            <person name="Booth B."/>
            <person name="Frise E."/>
            <person name="Sandler J."/>
            <person name="Wan K."/>
            <person name="Yu C."/>
            <person name="Celniker S."/>
        </authorList>
    </citation>
    <scope>NUCLEOTIDE SEQUENCE</scope>
</reference>
<dbReference type="Pfam" id="PF00337">
    <property type="entry name" value="Gal-bind_lectin"/>
    <property type="match status" value="1"/>
</dbReference>
<dbReference type="Gene3D" id="2.60.120.200">
    <property type="match status" value="1"/>
</dbReference>
<sequence>MTCCCGKQKRSQDETYQRFKNEDASFYEYADAVPKYFNDQIGKLSEGISFTVTGNLSVNCERFSINLVYNNDSRDVALHINPRLPQNYIVRNTKVQDIWGNEEVSSALPFLLSRGEEFSIQVLVTEACYMISVNGQHFAAYTHRIPYRDVRILEVKGDYQMRPECVDIVNIRGDIKLWEVAIQGNTTYKKPKVRSAMERAISAWKRAEIPQLQI</sequence>
<name>C0PV05_DROME</name>
<dbReference type="SMART" id="SM00276">
    <property type="entry name" value="GLECT"/>
    <property type="match status" value="1"/>
</dbReference>
<dbReference type="CDD" id="cd00070">
    <property type="entry name" value="GLECT"/>
    <property type="match status" value="1"/>
</dbReference>
<dbReference type="EMBL" id="BT072861">
    <property type="protein sequence ID" value="ACN63483.1"/>
    <property type="molecule type" value="mRNA"/>
</dbReference>
<dbReference type="PANTHER" id="PTHR11346:SF147">
    <property type="entry name" value="GALECTIN"/>
    <property type="match status" value="1"/>
</dbReference>
<dbReference type="PeptideAtlas" id="C0PV05"/>
<dbReference type="SUPFAM" id="SSF49899">
    <property type="entry name" value="Concanavalin A-like lectins/glucanases"/>
    <property type="match status" value="1"/>
</dbReference>
<dbReference type="Bgee" id="FBgn0031213">
    <property type="expression patterns" value="Expressed in copper cell (Drosophila) in digestive tract and 255 other cell types or tissues"/>
</dbReference>